<dbReference type="InterPro" id="IPR004045">
    <property type="entry name" value="Glutathione_S-Trfase_N"/>
</dbReference>
<dbReference type="GeneID" id="67031335"/>
<evidence type="ECO:0000313" key="4">
    <source>
        <dbReference type="EMBL" id="QRW20081.1"/>
    </source>
</evidence>
<dbReference type="SFLD" id="SFLDS00019">
    <property type="entry name" value="Glutathione_Transferase_(cytos"/>
    <property type="match status" value="1"/>
</dbReference>
<dbReference type="Proteomes" id="UP000650533">
    <property type="component" value="Chromosome 5"/>
</dbReference>
<dbReference type="SFLD" id="SFLDG00358">
    <property type="entry name" value="Main_(cytGST)"/>
    <property type="match status" value="1"/>
</dbReference>
<dbReference type="GO" id="GO:0016740">
    <property type="term" value="F:transferase activity"/>
    <property type="evidence" value="ECO:0007669"/>
    <property type="project" value="UniProtKB-KW"/>
</dbReference>
<dbReference type="EMBL" id="CP059662">
    <property type="protein sequence ID" value="QRW20081.1"/>
    <property type="molecule type" value="Genomic_DNA"/>
</dbReference>
<dbReference type="PANTHER" id="PTHR44051">
    <property type="entry name" value="GLUTATHIONE S-TRANSFERASE-RELATED"/>
    <property type="match status" value="1"/>
</dbReference>
<organism evidence="4 5">
    <name type="scientific">Rhizoctonia solani</name>
    <dbReference type="NCBI Taxonomy" id="456999"/>
    <lineage>
        <taxon>Eukaryota</taxon>
        <taxon>Fungi</taxon>
        <taxon>Dikarya</taxon>
        <taxon>Basidiomycota</taxon>
        <taxon>Agaricomycotina</taxon>
        <taxon>Agaricomycetes</taxon>
        <taxon>Cantharellales</taxon>
        <taxon>Ceratobasidiaceae</taxon>
        <taxon>Rhizoctonia</taxon>
    </lineage>
</organism>
<dbReference type="InterPro" id="IPR010987">
    <property type="entry name" value="Glutathione-S-Trfase_C-like"/>
</dbReference>
<evidence type="ECO:0000256" key="1">
    <source>
        <dbReference type="ARBA" id="ARBA00007409"/>
    </source>
</evidence>
<dbReference type="PROSITE" id="PS50405">
    <property type="entry name" value="GST_CTER"/>
    <property type="match status" value="1"/>
</dbReference>
<proteinExistence type="inferred from homology"/>
<accession>A0A8H8SVL5</accession>
<reference evidence="4" key="1">
    <citation type="submission" date="2020-05" db="EMBL/GenBank/DDBJ databases">
        <title>Evolutionary and genomic comparisons of hybrid uninucleate and nonhybrid Rhizoctonia fungi.</title>
        <authorList>
            <person name="Li C."/>
            <person name="Chen X."/>
        </authorList>
    </citation>
    <scope>NUCLEOTIDE SEQUENCE</scope>
    <source>
        <strain evidence="4">AG-1 IA</strain>
    </source>
</reference>
<dbReference type="Gene3D" id="1.20.1050.10">
    <property type="match status" value="1"/>
</dbReference>
<dbReference type="Gene3D" id="3.40.30.10">
    <property type="entry name" value="Glutaredoxin"/>
    <property type="match status" value="1"/>
</dbReference>
<protein>
    <submittedName>
        <fullName evidence="4">Glutathione S-transferase</fullName>
    </submittedName>
</protein>
<dbReference type="PANTHER" id="PTHR44051:SF8">
    <property type="entry name" value="GLUTATHIONE S-TRANSFERASE GSTA"/>
    <property type="match status" value="1"/>
</dbReference>
<dbReference type="InterPro" id="IPR021858">
    <property type="entry name" value="Fun_TF"/>
</dbReference>
<keyword evidence="4" id="KW-0808">Transferase</keyword>
<dbReference type="InterPro" id="IPR040079">
    <property type="entry name" value="Glutathione_S-Trfase"/>
</dbReference>
<dbReference type="Pfam" id="PF11951">
    <property type="entry name" value="Fungal_trans_2"/>
    <property type="match status" value="1"/>
</dbReference>
<sequence>MRDRTTQGPVEKANGGKVSILLEELKDAYGLEYAFRNIDIRNNEQKEPWFLKINPNGRIPALVDPSRDGFIVFESAAIVLYLAQASIAFKVTTSSYDPITEPDSYSEQLQWIFFTHGGIGPMQGQAGHFYRFAPEQIPYALDRYVNEVKRLYSVLNERLSGREYLVGPGKGRYGLADINAFPWIRAHRWAGVENLNDYPHIQAWLDRIYERPQAKRGLDVPDPTRANMTKEEEEKLIASVQQWMFGPKGRASGYTALRSVLPKLLRLAAADPGLMIQEPNGSLVISLPRMLYALRPELIRFSYFDTVSSFLLGVPPLVEYGYDSEYDMNPECESRGHEWVHGTPAVLLQVIAQVNSWRASSRVHLDHWHALEQRVLSWTSRYAMLNDSAIAESATCLRAAVQEGWKHVVLIYIYMGIRGVSSHDSRVQASVDRIFEIAEVVGSSQSGVHMFSHYVVAGLAARLESQRIAVYEKLLSFTDGRVWLFSGPEFGFLLRRFWHGAGAGGAAVTWDDYVRAMSASVFKSV</sequence>
<dbReference type="CDD" id="cd03048">
    <property type="entry name" value="GST_N_Ure2p_like"/>
    <property type="match status" value="1"/>
</dbReference>
<dbReference type="InterPro" id="IPR036282">
    <property type="entry name" value="Glutathione-S-Trfase_C_sf"/>
</dbReference>
<dbReference type="SUPFAM" id="SSF47616">
    <property type="entry name" value="GST C-terminal domain-like"/>
    <property type="match status" value="1"/>
</dbReference>
<dbReference type="AlphaFoldDB" id="A0A8H8SVL5"/>
<feature type="domain" description="GST C-terminal" evidence="3">
    <location>
        <begin position="101"/>
        <end position="237"/>
    </location>
</feature>
<dbReference type="InterPro" id="IPR036249">
    <property type="entry name" value="Thioredoxin-like_sf"/>
</dbReference>
<evidence type="ECO:0000313" key="5">
    <source>
        <dbReference type="Proteomes" id="UP000650533"/>
    </source>
</evidence>
<dbReference type="PROSITE" id="PS50404">
    <property type="entry name" value="GST_NTER"/>
    <property type="match status" value="1"/>
</dbReference>
<dbReference type="Pfam" id="PF00043">
    <property type="entry name" value="GST_C"/>
    <property type="match status" value="1"/>
</dbReference>
<dbReference type="InterPro" id="IPR004046">
    <property type="entry name" value="GST_C"/>
</dbReference>
<dbReference type="SUPFAM" id="SSF52833">
    <property type="entry name" value="Thioredoxin-like"/>
    <property type="match status" value="1"/>
</dbReference>
<dbReference type="Pfam" id="PF02798">
    <property type="entry name" value="GST_N"/>
    <property type="match status" value="1"/>
</dbReference>
<evidence type="ECO:0000259" key="3">
    <source>
        <dbReference type="PROSITE" id="PS50405"/>
    </source>
</evidence>
<dbReference type="RefSeq" id="XP_043180318.1">
    <property type="nucleotide sequence ID" value="XM_043328872.1"/>
</dbReference>
<dbReference type="SFLD" id="SFLDG01151">
    <property type="entry name" value="Main.2:_Nu-like"/>
    <property type="match status" value="1"/>
</dbReference>
<feature type="domain" description="GST N-terminal" evidence="2">
    <location>
        <begin position="6"/>
        <end position="90"/>
    </location>
</feature>
<dbReference type="KEGG" id="rsx:RhiXN_09056"/>
<evidence type="ECO:0000259" key="2">
    <source>
        <dbReference type="PROSITE" id="PS50404"/>
    </source>
</evidence>
<gene>
    <name evidence="4" type="ORF">RhiXN_09056</name>
</gene>
<name>A0A8H8SVL5_9AGAM</name>
<comment type="similarity">
    <text evidence="1">Belongs to the GST superfamily.</text>
</comment>